<dbReference type="NCBIfam" id="NF003611">
    <property type="entry name" value="PRK05257.3-2"/>
    <property type="match status" value="1"/>
</dbReference>
<dbReference type="GO" id="GO:0006099">
    <property type="term" value="P:tricarboxylic acid cycle"/>
    <property type="evidence" value="ECO:0007669"/>
    <property type="project" value="UniProtKB-UniRule"/>
</dbReference>
<dbReference type="RefSeq" id="WP_253742350.1">
    <property type="nucleotide sequence ID" value="NZ_BAABKA010000036.1"/>
</dbReference>
<reference evidence="9" key="1">
    <citation type="submission" date="2022-06" db="EMBL/GenBank/DDBJ databases">
        <title>Sequencing the genomes of 1000 actinobacteria strains.</title>
        <authorList>
            <person name="Klenk H.-P."/>
        </authorList>
    </citation>
    <scope>NUCLEOTIDE SEQUENCE</scope>
    <source>
        <strain evidence="9">DSM 46694</strain>
    </source>
</reference>
<keyword evidence="5 8" id="KW-0285">Flavoprotein</keyword>
<comment type="similarity">
    <text evidence="8">Belongs to the MQO family.</text>
</comment>
<dbReference type="AlphaFoldDB" id="A0A9X2GDC2"/>
<protein>
    <recommendedName>
        <fullName evidence="8">Probable malate:quinone oxidoreductase</fullName>
        <ecNumber evidence="8">1.1.5.4</ecNumber>
    </recommendedName>
    <alternativeName>
        <fullName evidence="8">MQO</fullName>
    </alternativeName>
    <alternativeName>
        <fullName evidence="8">Malate dehydrogenase [quinone]</fullName>
    </alternativeName>
</protein>
<proteinExistence type="inferred from homology"/>
<dbReference type="PANTHER" id="PTHR43104">
    <property type="entry name" value="L-2-HYDROXYGLUTARATE DEHYDROGENASE, MITOCHONDRIAL"/>
    <property type="match status" value="1"/>
</dbReference>
<evidence type="ECO:0000256" key="1">
    <source>
        <dbReference type="ARBA" id="ARBA00001139"/>
    </source>
</evidence>
<dbReference type="Gene3D" id="3.30.9.10">
    <property type="entry name" value="D-Amino Acid Oxidase, subunit A, domain 2"/>
    <property type="match status" value="1"/>
</dbReference>
<keyword evidence="10" id="KW-1185">Reference proteome</keyword>
<comment type="caution">
    <text evidence="9">The sequence shown here is derived from an EMBL/GenBank/DDBJ whole genome shotgun (WGS) entry which is preliminary data.</text>
</comment>
<dbReference type="HAMAP" id="MF_00212">
    <property type="entry name" value="MQO"/>
    <property type="match status" value="1"/>
</dbReference>
<dbReference type="NCBIfam" id="TIGR01320">
    <property type="entry name" value="mal_quin_oxido"/>
    <property type="match status" value="1"/>
</dbReference>
<organism evidence="9 10">
    <name type="scientific">Nonomuraea thailandensis</name>
    <dbReference type="NCBI Taxonomy" id="1188745"/>
    <lineage>
        <taxon>Bacteria</taxon>
        <taxon>Bacillati</taxon>
        <taxon>Actinomycetota</taxon>
        <taxon>Actinomycetes</taxon>
        <taxon>Streptosporangiales</taxon>
        <taxon>Streptosporangiaceae</taxon>
        <taxon>Nonomuraea</taxon>
    </lineage>
</organism>
<evidence type="ECO:0000256" key="7">
    <source>
        <dbReference type="ARBA" id="ARBA00023002"/>
    </source>
</evidence>
<dbReference type="Gene3D" id="3.50.50.60">
    <property type="entry name" value="FAD/NAD(P)-binding domain"/>
    <property type="match status" value="1"/>
</dbReference>
<dbReference type="InterPro" id="IPR036188">
    <property type="entry name" value="FAD/NAD-bd_sf"/>
</dbReference>
<dbReference type="GO" id="GO:0008924">
    <property type="term" value="F:L-malate dehydrogenase (quinone) activity"/>
    <property type="evidence" value="ECO:0007669"/>
    <property type="project" value="UniProtKB-UniRule"/>
</dbReference>
<gene>
    <name evidence="8" type="primary">mqo</name>
    <name evidence="9" type="ORF">HD597_002715</name>
</gene>
<keyword evidence="6 8" id="KW-0274">FAD</keyword>
<dbReference type="Pfam" id="PF06039">
    <property type="entry name" value="Mqo"/>
    <property type="match status" value="1"/>
</dbReference>
<sequence>MIAQDGRADYDVVLVGGGIMSATLGALLRRVRPDWSVLVLERLDGLGLESSSAWNNAGTGHAGLCEFNYTPLTAAGSIDVSSAIAVNDQFQLSRQLWARLAEEGALGDPAGFIRTVPHYAFAHGAAGVEHLRLRHAALRAHPLFEGMELTTDRDVMARWLPLMFAGRTRRGPVALCRTPGGTDVDYGVLTRRLFAALAGDGADVRTGHEVRSLRRDGRSWRLRVRDLHGARDFPVRAPFVFLGAGGGTLPLLQSAGVPETREYGGFPISGRFLRTADPGLLARHHAKVYSHAEPGAPSLSVPHLDTRVVDGRPYLMFGPFAAFSPRFLKHGRLSDLPRSVTPRNAGTLLGAARENRDLLRYLVGQVAQTRGGRLRALRRFVPDARPQDWELVTAGQRVQVVKRVNGRGSIAGFGTEVVTSSHGGLAALLGASPGASASVAIMLDVLERAFPGHLPGWRPALRDLLPSYGLSLSGQPELLRELTARTAEALGLDHG</sequence>
<evidence type="ECO:0000256" key="8">
    <source>
        <dbReference type="HAMAP-Rule" id="MF_00212"/>
    </source>
</evidence>
<evidence type="ECO:0000313" key="9">
    <source>
        <dbReference type="EMBL" id="MCP2355695.1"/>
    </source>
</evidence>
<dbReference type="EC" id="1.1.5.4" evidence="8"/>
<name>A0A9X2GDC2_9ACTN</name>
<comment type="catalytic activity">
    <reaction evidence="1 8">
        <text>(S)-malate + a quinone = a quinol + oxaloacetate</text>
        <dbReference type="Rhea" id="RHEA:46012"/>
        <dbReference type="ChEBI" id="CHEBI:15589"/>
        <dbReference type="ChEBI" id="CHEBI:16452"/>
        <dbReference type="ChEBI" id="CHEBI:24646"/>
        <dbReference type="ChEBI" id="CHEBI:132124"/>
        <dbReference type="EC" id="1.1.5.4"/>
    </reaction>
</comment>
<dbReference type="NCBIfam" id="NF003606">
    <property type="entry name" value="PRK05257.2-1"/>
    <property type="match status" value="1"/>
</dbReference>
<dbReference type="PANTHER" id="PTHR43104:SF2">
    <property type="entry name" value="L-2-HYDROXYGLUTARATE DEHYDROGENASE, MITOCHONDRIAL"/>
    <property type="match status" value="1"/>
</dbReference>
<dbReference type="SUPFAM" id="SSF51905">
    <property type="entry name" value="FAD/NAD(P)-binding domain"/>
    <property type="match status" value="1"/>
</dbReference>
<evidence type="ECO:0000256" key="3">
    <source>
        <dbReference type="ARBA" id="ARBA00005012"/>
    </source>
</evidence>
<accession>A0A9X2GDC2</accession>
<evidence type="ECO:0000256" key="2">
    <source>
        <dbReference type="ARBA" id="ARBA00001974"/>
    </source>
</evidence>
<dbReference type="InterPro" id="IPR006231">
    <property type="entry name" value="MQO"/>
</dbReference>
<evidence type="ECO:0000256" key="5">
    <source>
        <dbReference type="ARBA" id="ARBA00022630"/>
    </source>
</evidence>
<evidence type="ECO:0000313" key="10">
    <source>
        <dbReference type="Proteomes" id="UP001139648"/>
    </source>
</evidence>
<evidence type="ECO:0000256" key="6">
    <source>
        <dbReference type="ARBA" id="ARBA00022827"/>
    </source>
</evidence>
<keyword evidence="4 8" id="KW-0816">Tricarboxylic acid cycle</keyword>
<dbReference type="EMBL" id="JAMZEB010000002">
    <property type="protein sequence ID" value="MCP2355695.1"/>
    <property type="molecule type" value="Genomic_DNA"/>
</dbReference>
<keyword evidence="7 8" id="KW-0560">Oxidoreductase</keyword>
<dbReference type="Proteomes" id="UP001139648">
    <property type="component" value="Unassembled WGS sequence"/>
</dbReference>
<evidence type="ECO:0000256" key="4">
    <source>
        <dbReference type="ARBA" id="ARBA00022532"/>
    </source>
</evidence>
<comment type="cofactor">
    <cofactor evidence="2 8">
        <name>FAD</name>
        <dbReference type="ChEBI" id="CHEBI:57692"/>
    </cofactor>
</comment>
<comment type="pathway">
    <text evidence="3 8">Carbohydrate metabolism; tricarboxylic acid cycle; oxaloacetate from (S)-malate (quinone route): step 1/1.</text>
</comment>
<dbReference type="GO" id="GO:0047545">
    <property type="term" value="F:(S)-2-hydroxyglutarate dehydrogenase activity"/>
    <property type="evidence" value="ECO:0007669"/>
    <property type="project" value="TreeGrafter"/>
</dbReference>